<dbReference type="InterPro" id="IPR000061">
    <property type="entry name" value="Surp"/>
</dbReference>
<keyword evidence="1" id="KW-0507">mRNA processing</keyword>
<evidence type="ECO:0000256" key="4">
    <source>
        <dbReference type="ARBA" id="ARBA00023015"/>
    </source>
</evidence>
<feature type="region of interest" description="Disordered" evidence="8">
    <location>
        <begin position="531"/>
        <end position="568"/>
    </location>
</feature>
<proteinExistence type="predicted"/>
<organism evidence="10 11">
    <name type="scientific">Priapulus caudatus</name>
    <name type="common">Priapulid worm</name>
    <dbReference type="NCBI Taxonomy" id="37621"/>
    <lineage>
        <taxon>Eukaryota</taxon>
        <taxon>Metazoa</taxon>
        <taxon>Ecdysozoa</taxon>
        <taxon>Scalidophora</taxon>
        <taxon>Priapulida</taxon>
        <taxon>Priapulimorpha</taxon>
        <taxon>Priapulimorphida</taxon>
        <taxon>Priapulidae</taxon>
        <taxon>Priapulus</taxon>
    </lineage>
</organism>
<feature type="compositionally biased region" description="Low complexity" evidence="8">
    <location>
        <begin position="413"/>
        <end position="426"/>
    </location>
</feature>
<feature type="region of interest" description="Disordered" evidence="8">
    <location>
        <begin position="255"/>
        <end position="278"/>
    </location>
</feature>
<evidence type="ECO:0000256" key="3">
    <source>
        <dbReference type="ARBA" id="ARBA00022884"/>
    </source>
</evidence>
<evidence type="ECO:0000256" key="8">
    <source>
        <dbReference type="SAM" id="MobiDB-lite"/>
    </source>
</evidence>
<feature type="compositionally biased region" description="Low complexity" evidence="8">
    <location>
        <begin position="335"/>
        <end position="344"/>
    </location>
</feature>
<keyword evidence="6" id="KW-0508">mRNA splicing</keyword>
<dbReference type="InterPro" id="IPR019147">
    <property type="entry name" value="SWAP_N_domain"/>
</dbReference>
<dbReference type="PROSITE" id="PS50128">
    <property type="entry name" value="SURP"/>
    <property type="match status" value="2"/>
</dbReference>
<feature type="region of interest" description="Disordered" evidence="8">
    <location>
        <begin position="136"/>
        <end position="178"/>
    </location>
</feature>
<sequence>MAKKTAGRWEKKELPESKRSDDLDDLLVFGYACKLFRDDERARYIDRGKHLIPWMGDESLMIDRYDGRGHVYDLNQYEADTASRHYQASEEEERIERLCDEERYMAMYKDLLEEKTYQEEEMKRLHEALQPDGVYHSIGFSYDNKNESDQYDPMQPTEEKEEQPEREEGEDEEPFIAPKELGLTPNIETPMTMKMNSIMEKTAAFVAQRGAQMEIVIKTKQANNSQFNFMHFDHYLHPYYDHMKRCIREGRYKPEERAARGTADASSSEDDEDGEDVGYLHPSLFAKKQATRVKNLHLEQLRKLQAAGKLDSPYAQLVTRMKQTQEEYKIDAPLDSNNPSSPDSTSGLDQQGAPSPPEAAPASATQLSATSSLAYPAETDSHPAPPGVDSAETMPPYLPDVNPVPEVNSCSAPDQHSTSSQSQHTSVPPPPPDKQPIIIKMAEYAVRNGPRFEEGFLAKKDERFEFLKPGHQHYAYYVQTKGLFEAQFAQQASVEQNGGPTSISSGKGKPVAISFSIKPKDVDAKRAALDKPPALLGEESEESATEEETLGLVEEPAKPPSKSPSMTALCVEDTNSPPMLLVVCPVASVSAPDITDADSQSKVLEKAKKSLDELEAKQAEERLRDRLAIAARERLAQASKEKQLQIERKKKAAMFLSLLKGEPGKPGEAESDSKLDSLPPSSVEASPMATPERVVEEVEIEEERPRPLLPQPAGLAAIRARSPSRSGSRSSRARNKKSLPSAYSAVRRSLTPPVPKKHERKRSRSRSKGRHKRRSRSRERKRLHRAKSPERKKKSRRSKSRTPERSNKLRKKKKRSRSRSSSLTRLVNKKKSKKKPSPSNSSLKHKPIASGSSSV</sequence>
<keyword evidence="10" id="KW-1185">Reference proteome</keyword>
<evidence type="ECO:0000256" key="2">
    <source>
        <dbReference type="ARBA" id="ARBA00022737"/>
    </source>
</evidence>
<feature type="compositionally biased region" description="Acidic residues" evidence="8">
    <location>
        <begin position="267"/>
        <end position="276"/>
    </location>
</feature>
<feature type="compositionally biased region" description="Basic residues" evidence="8">
    <location>
        <begin position="827"/>
        <end position="836"/>
    </location>
</feature>
<keyword evidence="5" id="KW-0804">Transcription</keyword>
<dbReference type="PANTHER" id="PTHR13161">
    <property type="entry name" value="SPLICING FACTOR SUPPRESSOR OF WHITE APRICOT"/>
    <property type="match status" value="1"/>
</dbReference>
<dbReference type="SMART" id="SM00648">
    <property type="entry name" value="SWAP"/>
    <property type="match status" value="2"/>
</dbReference>
<feature type="compositionally biased region" description="Basic residues" evidence="8">
    <location>
        <begin position="755"/>
        <end position="800"/>
    </location>
</feature>
<feature type="region of interest" description="Disordered" evidence="8">
    <location>
        <begin position="657"/>
        <end position="855"/>
    </location>
</feature>
<keyword evidence="4" id="KW-0805">Transcription regulation</keyword>
<dbReference type="InterPro" id="IPR035967">
    <property type="entry name" value="SWAP/Surp_sf"/>
</dbReference>
<gene>
    <name evidence="11" type="primary">LOC106809751</name>
</gene>
<feature type="compositionally biased region" description="Basic residues" evidence="8">
    <location>
        <begin position="808"/>
        <end position="818"/>
    </location>
</feature>
<dbReference type="Proteomes" id="UP000695022">
    <property type="component" value="Unplaced"/>
</dbReference>
<name>A0ABM1E8A8_PRICU</name>
<feature type="region of interest" description="Disordered" evidence="8">
    <location>
        <begin position="330"/>
        <end position="435"/>
    </location>
</feature>
<evidence type="ECO:0000259" key="9">
    <source>
        <dbReference type="PROSITE" id="PS50128"/>
    </source>
</evidence>
<protein>
    <submittedName>
        <fullName evidence="11">Splicing factor, suppressor of white-apricot homolog isoform X1</fullName>
    </submittedName>
</protein>
<feature type="domain" description="SURP motif" evidence="9">
    <location>
        <begin position="437"/>
        <end position="477"/>
    </location>
</feature>
<dbReference type="PANTHER" id="PTHR13161:SF15">
    <property type="entry name" value="SPLICING FACTOR, SUPPRESSOR OF WHITE-APRICOT HOMOLOG"/>
    <property type="match status" value="1"/>
</dbReference>
<reference evidence="11" key="1">
    <citation type="submission" date="2025-08" db="UniProtKB">
        <authorList>
            <consortium name="RefSeq"/>
        </authorList>
    </citation>
    <scope>IDENTIFICATION</scope>
</reference>
<evidence type="ECO:0000313" key="11">
    <source>
        <dbReference type="RefSeq" id="XP_014668429.1"/>
    </source>
</evidence>
<dbReference type="GeneID" id="106809751"/>
<evidence type="ECO:0000256" key="5">
    <source>
        <dbReference type="ARBA" id="ARBA00023163"/>
    </source>
</evidence>
<feature type="compositionally biased region" description="Basic and acidic residues" evidence="8">
    <location>
        <begin position="662"/>
        <end position="675"/>
    </location>
</feature>
<evidence type="ECO:0000256" key="7">
    <source>
        <dbReference type="SAM" id="Coils"/>
    </source>
</evidence>
<feature type="domain" description="SURP motif" evidence="9">
    <location>
        <begin position="198"/>
        <end position="240"/>
    </location>
</feature>
<keyword evidence="7" id="KW-0175">Coiled coil</keyword>
<evidence type="ECO:0000256" key="1">
    <source>
        <dbReference type="ARBA" id="ARBA00022664"/>
    </source>
</evidence>
<dbReference type="InterPro" id="IPR040397">
    <property type="entry name" value="SWAP"/>
</dbReference>
<keyword evidence="2" id="KW-0677">Repeat</keyword>
<dbReference type="Pfam" id="PF09750">
    <property type="entry name" value="DRY_EERY"/>
    <property type="match status" value="1"/>
</dbReference>
<feature type="compositionally biased region" description="Low complexity" evidence="8">
    <location>
        <begin position="716"/>
        <end position="730"/>
    </location>
</feature>
<dbReference type="RefSeq" id="XP_014668429.1">
    <property type="nucleotide sequence ID" value="XM_014812943.1"/>
</dbReference>
<feature type="compositionally biased region" description="Acidic residues" evidence="8">
    <location>
        <begin position="538"/>
        <end position="549"/>
    </location>
</feature>
<feature type="compositionally biased region" description="Low complexity" evidence="8">
    <location>
        <begin position="360"/>
        <end position="374"/>
    </location>
</feature>
<dbReference type="SUPFAM" id="SSF109905">
    <property type="entry name" value="Surp module (SWAP domain)"/>
    <property type="match status" value="2"/>
</dbReference>
<accession>A0ABM1E8A8</accession>
<evidence type="ECO:0000256" key="6">
    <source>
        <dbReference type="ARBA" id="ARBA00023187"/>
    </source>
</evidence>
<dbReference type="SMART" id="SM01141">
    <property type="entry name" value="DRY_EERY"/>
    <property type="match status" value="1"/>
</dbReference>
<dbReference type="Pfam" id="PF01805">
    <property type="entry name" value="Surp"/>
    <property type="match status" value="2"/>
</dbReference>
<evidence type="ECO:0000313" key="10">
    <source>
        <dbReference type="Proteomes" id="UP000695022"/>
    </source>
</evidence>
<keyword evidence="3" id="KW-0694">RNA-binding</keyword>
<feature type="compositionally biased region" description="Acidic residues" evidence="8">
    <location>
        <begin position="159"/>
        <end position="174"/>
    </location>
</feature>
<dbReference type="Gene3D" id="1.10.10.790">
    <property type="entry name" value="Surp module"/>
    <property type="match status" value="2"/>
</dbReference>
<feature type="coiled-coil region" evidence="7">
    <location>
        <begin position="597"/>
        <end position="652"/>
    </location>
</feature>